<name>A0A923S3L1_9BURK</name>
<evidence type="ECO:0000259" key="1">
    <source>
        <dbReference type="Pfam" id="PF00561"/>
    </source>
</evidence>
<accession>A0A923S3L1</accession>
<dbReference type="Pfam" id="PF00561">
    <property type="entry name" value="Abhydrolase_1"/>
    <property type="match status" value="1"/>
</dbReference>
<dbReference type="SUPFAM" id="SSF53474">
    <property type="entry name" value="alpha/beta-Hydrolases"/>
    <property type="match status" value="1"/>
</dbReference>
<proteinExistence type="predicted"/>
<keyword evidence="3" id="KW-1185">Reference proteome</keyword>
<dbReference type="Proteomes" id="UP000596827">
    <property type="component" value="Unassembled WGS sequence"/>
</dbReference>
<dbReference type="InterPro" id="IPR000073">
    <property type="entry name" value="AB_hydrolase_1"/>
</dbReference>
<dbReference type="AlphaFoldDB" id="A0A923S3L1"/>
<protein>
    <submittedName>
        <fullName evidence="2">Alpha/beta hydrolase</fullName>
    </submittedName>
</protein>
<dbReference type="InterPro" id="IPR029058">
    <property type="entry name" value="AB_hydrolase_fold"/>
</dbReference>
<dbReference type="GO" id="GO:0016787">
    <property type="term" value="F:hydrolase activity"/>
    <property type="evidence" value="ECO:0007669"/>
    <property type="project" value="UniProtKB-KW"/>
</dbReference>
<keyword evidence="2" id="KW-0378">Hydrolase</keyword>
<dbReference type="Gene3D" id="3.40.50.1820">
    <property type="entry name" value="alpha/beta hydrolase"/>
    <property type="match status" value="1"/>
</dbReference>
<comment type="caution">
    <text evidence="2">The sequence shown here is derived from an EMBL/GenBank/DDBJ whole genome shotgun (WGS) entry which is preliminary data.</text>
</comment>
<dbReference type="EMBL" id="JACORU010000007">
    <property type="protein sequence ID" value="MBC5766536.1"/>
    <property type="molecule type" value="Genomic_DNA"/>
</dbReference>
<sequence length="217" mass="22881">MNLPPLQVAQTRAGRLGYIVSGSGKPHIVLVNGAGMSLEGWEALYPDIEQLGTVFAYNRLGIKGSDAAGQPQSGAVIVATLRELLAYAGLEPPCVLVGHSLGCLYVDLFARLHPGETAAMLLVEPTLPDEPADLREREGEFAHGTSKALGLPQPMLEANLHLELASLEITLQQLRSAGPRPPVPCRVLHARGHFPQLSQPGVVLRELASIATAAAAG</sequence>
<organism evidence="2 3">
    <name type="scientific">Ramlibacter albus</name>
    <dbReference type="NCBI Taxonomy" id="2079448"/>
    <lineage>
        <taxon>Bacteria</taxon>
        <taxon>Pseudomonadati</taxon>
        <taxon>Pseudomonadota</taxon>
        <taxon>Betaproteobacteria</taxon>
        <taxon>Burkholderiales</taxon>
        <taxon>Comamonadaceae</taxon>
        <taxon>Ramlibacter</taxon>
    </lineage>
</organism>
<gene>
    <name evidence="2" type="ORF">H8R02_18850</name>
</gene>
<feature type="domain" description="AB hydrolase-1" evidence="1">
    <location>
        <begin position="26"/>
        <end position="139"/>
    </location>
</feature>
<dbReference type="RefSeq" id="WP_187083028.1">
    <property type="nucleotide sequence ID" value="NZ_JACORU010000007.1"/>
</dbReference>
<reference evidence="2" key="1">
    <citation type="submission" date="2020-08" db="EMBL/GenBank/DDBJ databases">
        <title>Ramlibacter sp. GTP1 16S ribosomal RNA gene genome sequencing and assembly.</title>
        <authorList>
            <person name="Kang M."/>
        </authorList>
    </citation>
    <scope>NUCLEOTIDE SEQUENCE</scope>
    <source>
        <strain evidence="2">GTP1</strain>
    </source>
</reference>
<evidence type="ECO:0000313" key="3">
    <source>
        <dbReference type="Proteomes" id="UP000596827"/>
    </source>
</evidence>
<evidence type="ECO:0000313" key="2">
    <source>
        <dbReference type="EMBL" id="MBC5766536.1"/>
    </source>
</evidence>